<dbReference type="InterPro" id="IPR002758">
    <property type="entry name" value="Cation_antiport_E"/>
</dbReference>
<comment type="subcellular location">
    <subcellularLocation>
        <location evidence="1">Cell membrane</location>
        <topology evidence="1">Multi-pass membrane protein</topology>
    </subcellularLocation>
</comment>
<sequence>MTDLLRRTALIVWFPFFYGFRVVVSSLRVAWDILTPGSAAVPAFVEVPLNARTDLEITAIANMISLTPGTFTMATRLDPPTLWIHGLYTAREQDFLDDIHRMEDYLLGITRPHGAPARTDTEVPR</sequence>
<name>A0ABU2M8X3_9ACTN</name>
<dbReference type="EMBL" id="JAVREP010000005">
    <property type="protein sequence ID" value="MDT0328610.1"/>
    <property type="molecule type" value="Genomic_DNA"/>
</dbReference>
<keyword evidence="6 7" id="KW-0472">Membrane</keyword>
<dbReference type="PANTHER" id="PTHR34584">
    <property type="entry name" value="NA(+)/H(+) ANTIPORTER SUBUNIT E1"/>
    <property type="match status" value="1"/>
</dbReference>
<evidence type="ECO:0000256" key="7">
    <source>
        <dbReference type="SAM" id="Phobius"/>
    </source>
</evidence>
<keyword evidence="9" id="KW-1185">Reference proteome</keyword>
<dbReference type="PANTHER" id="PTHR34584:SF1">
    <property type="entry name" value="NA(+)_H(+) ANTIPORTER SUBUNIT E1"/>
    <property type="match status" value="1"/>
</dbReference>
<keyword evidence="4 7" id="KW-0812">Transmembrane</keyword>
<keyword evidence="5 7" id="KW-1133">Transmembrane helix</keyword>
<evidence type="ECO:0000313" key="9">
    <source>
        <dbReference type="Proteomes" id="UP001183390"/>
    </source>
</evidence>
<evidence type="ECO:0000313" key="8">
    <source>
        <dbReference type="EMBL" id="MDT0328610.1"/>
    </source>
</evidence>
<reference evidence="9" key="1">
    <citation type="submission" date="2023-07" db="EMBL/GenBank/DDBJ databases">
        <title>30 novel species of actinomycetes from the DSMZ collection.</title>
        <authorList>
            <person name="Nouioui I."/>
        </authorList>
    </citation>
    <scope>NUCLEOTIDE SEQUENCE [LARGE SCALE GENOMIC DNA]</scope>
    <source>
        <strain evidence="9">DSM 44743</strain>
    </source>
</reference>
<dbReference type="RefSeq" id="WP_311511332.1">
    <property type="nucleotide sequence ID" value="NZ_JAVREP010000005.1"/>
</dbReference>
<dbReference type="Proteomes" id="UP001183390">
    <property type="component" value="Unassembled WGS sequence"/>
</dbReference>
<comment type="caution">
    <text evidence="8">The sequence shown here is derived from an EMBL/GenBank/DDBJ whole genome shotgun (WGS) entry which is preliminary data.</text>
</comment>
<evidence type="ECO:0000256" key="2">
    <source>
        <dbReference type="ARBA" id="ARBA00006228"/>
    </source>
</evidence>
<evidence type="ECO:0000256" key="1">
    <source>
        <dbReference type="ARBA" id="ARBA00004651"/>
    </source>
</evidence>
<organism evidence="8 9">
    <name type="scientific">Nocardiopsis lambiniae</name>
    <dbReference type="NCBI Taxonomy" id="3075539"/>
    <lineage>
        <taxon>Bacteria</taxon>
        <taxon>Bacillati</taxon>
        <taxon>Actinomycetota</taxon>
        <taxon>Actinomycetes</taxon>
        <taxon>Streptosporangiales</taxon>
        <taxon>Nocardiopsidaceae</taxon>
        <taxon>Nocardiopsis</taxon>
    </lineage>
</organism>
<keyword evidence="3" id="KW-1003">Cell membrane</keyword>
<proteinExistence type="inferred from homology"/>
<protein>
    <submittedName>
        <fullName evidence="8">Na+/H+ antiporter subunit E</fullName>
    </submittedName>
</protein>
<evidence type="ECO:0000256" key="5">
    <source>
        <dbReference type="ARBA" id="ARBA00022989"/>
    </source>
</evidence>
<comment type="similarity">
    <text evidence="2">Belongs to the CPA3 antiporters (TC 2.A.63) subunit E family.</text>
</comment>
<dbReference type="Pfam" id="PF01899">
    <property type="entry name" value="MNHE"/>
    <property type="match status" value="1"/>
</dbReference>
<evidence type="ECO:0000256" key="3">
    <source>
        <dbReference type="ARBA" id="ARBA00022475"/>
    </source>
</evidence>
<gene>
    <name evidence="8" type="ORF">RM479_09300</name>
</gene>
<evidence type="ECO:0000256" key="6">
    <source>
        <dbReference type="ARBA" id="ARBA00023136"/>
    </source>
</evidence>
<accession>A0ABU2M8X3</accession>
<feature type="transmembrane region" description="Helical" evidence="7">
    <location>
        <begin position="12"/>
        <end position="31"/>
    </location>
</feature>
<evidence type="ECO:0000256" key="4">
    <source>
        <dbReference type="ARBA" id="ARBA00022692"/>
    </source>
</evidence>